<dbReference type="GO" id="GO:0005576">
    <property type="term" value="C:extracellular region"/>
    <property type="evidence" value="ECO:0007669"/>
    <property type="project" value="UniProtKB-SubCell"/>
</dbReference>
<dbReference type="GO" id="GO:0005198">
    <property type="term" value="F:structural molecule activity"/>
    <property type="evidence" value="ECO:0007669"/>
    <property type="project" value="UniProtKB-UniRule"/>
</dbReference>
<keyword evidence="12" id="KW-1185">Reference proteome</keyword>
<dbReference type="Pfam" id="PF00460">
    <property type="entry name" value="Flg_bb_rod"/>
    <property type="match status" value="1"/>
</dbReference>
<dbReference type="PRINTS" id="PR01005">
    <property type="entry name" value="FLGHOOKAP1"/>
</dbReference>
<reference evidence="11" key="1">
    <citation type="submission" date="2020-12" db="EMBL/GenBank/DDBJ databases">
        <title>Vagococcus allomyrinae sp. nov. and Enterococcus lavae sp. nov., isolated from the larvae of Allomyrina dichotoma.</title>
        <authorList>
            <person name="Lee S.D."/>
        </authorList>
    </citation>
    <scope>NUCLEOTIDE SEQUENCE</scope>
    <source>
        <strain evidence="11">BWB3-3</strain>
    </source>
</reference>
<evidence type="ECO:0000256" key="3">
    <source>
        <dbReference type="ARBA" id="ARBA00009677"/>
    </source>
</evidence>
<feature type="domain" description="Flagellar basal body rod protein N-terminal" evidence="8">
    <location>
        <begin position="10"/>
        <end position="37"/>
    </location>
</feature>
<dbReference type="GO" id="GO:0009424">
    <property type="term" value="C:bacterial-type flagellum hook"/>
    <property type="evidence" value="ECO:0007669"/>
    <property type="project" value="UniProtKB-UniRule"/>
</dbReference>
<evidence type="ECO:0000259" key="9">
    <source>
        <dbReference type="Pfam" id="PF06429"/>
    </source>
</evidence>
<dbReference type="EMBL" id="JAEEGA010000008">
    <property type="protein sequence ID" value="MBP1042015.1"/>
    <property type="molecule type" value="Genomic_DNA"/>
</dbReference>
<dbReference type="InterPro" id="IPR001444">
    <property type="entry name" value="Flag_bb_rod_N"/>
</dbReference>
<evidence type="ECO:0000256" key="1">
    <source>
        <dbReference type="ARBA" id="ARBA00004365"/>
    </source>
</evidence>
<dbReference type="GO" id="GO:0044780">
    <property type="term" value="P:bacterial-type flagellum assembly"/>
    <property type="evidence" value="ECO:0007669"/>
    <property type="project" value="InterPro"/>
</dbReference>
<comment type="similarity">
    <text evidence="3 7">Belongs to the flagella basal body rod proteins family.</text>
</comment>
<evidence type="ECO:0000313" key="11">
    <source>
        <dbReference type="EMBL" id="MBP1042015.1"/>
    </source>
</evidence>
<keyword evidence="11" id="KW-0282">Flagellum</keyword>
<evidence type="ECO:0000259" key="8">
    <source>
        <dbReference type="Pfam" id="PF00460"/>
    </source>
</evidence>
<evidence type="ECO:0000259" key="10">
    <source>
        <dbReference type="Pfam" id="PF22638"/>
    </source>
</evidence>
<organism evidence="11 12">
    <name type="scientific">Vagococcus allomyrinae</name>
    <dbReference type="NCBI Taxonomy" id="2794353"/>
    <lineage>
        <taxon>Bacteria</taxon>
        <taxon>Bacillati</taxon>
        <taxon>Bacillota</taxon>
        <taxon>Bacilli</taxon>
        <taxon>Lactobacillales</taxon>
        <taxon>Enterococcaceae</taxon>
        <taxon>Vagococcus</taxon>
    </lineage>
</organism>
<feature type="domain" description="Flagellar hook-associated protein FlgK helical" evidence="10">
    <location>
        <begin position="96"/>
        <end position="338"/>
    </location>
</feature>
<keyword evidence="5 7" id="KW-0964">Secreted</keyword>
<dbReference type="PANTHER" id="PTHR30033">
    <property type="entry name" value="FLAGELLAR HOOK-ASSOCIATED PROTEIN 1"/>
    <property type="match status" value="1"/>
</dbReference>
<evidence type="ECO:0000256" key="7">
    <source>
        <dbReference type="RuleBase" id="RU362065"/>
    </source>
</evidence>
<comment type="caution">
    <text evidence="11">The sequence shown here is derived from an EMBL/GenBank/DDBJ whole genome shotgun (WGS) entry which is preliminary data.</text>
</comment>
<evidence type="ECO:0000256" key="4">
    <source>
        <dbReference type="ARBA" id="ARBA00016244"/>
    </source>
</evidence>
<comment type="subcellular location">
    <subcellularLocation>
        <location evidence="1 7">Bacterial flagellum</location>
    </subcellularLocation>
    <subcellularLocation>
        <location evidence="2 7">Secreted</location>
    </subcellularLocation>
</comment>
<dbReference type="Pfam" id="PF22638">
    <property type="entry name" value="FlgK_D1"/>
    <property type="match status" value="1"/>
</dbReference>
<evidence type="ECO:0000313" key="12">
    <source>
        <dbReference type="Proteomes" id="UP000674938"/>
    </source>
</evidence>
<evidence type="ECO:0000256" key="5">
    <source>
        <dbReference type="ARBA" id="ARBA00022525"/>
    </source>
</evidence>
<accession>A0A940SV65</accession>
<keyword evidence="11" id="KW-0966">Cell projection</keyword>
<keyword evidence="6 7" id="KW-0975">Bacterial flagellum</keyword>
<evidence type="ECO:0000256" key="2">
    <source>
        <dbReference type="ARBA" id="ARBA00004613"/>
    </source>
</evidence>
<proteinExistence type="inferred from homology"/>
<dbReference type="Proteomes" id="UP000674938">
    <property type="component" value="Unassembled WGS sequence"/>
</dbReference>
<dbReference type="Pfam" id="PF06429">
    <property type="entry name" value="Flg_bbr_C"/>
    <property type="match status" value="1"/>
</dbReference>
<dbReference type="InterPro" id="IPR002371">
    <property type="entry name" value="FlgK"/>
</dbReference>
<dbReference type="InterPro" id="IPR053927">
    <property type="entry name" value="FlgK_helical"/>
</dbReference>
<dbReference type="PANTHER" id="PTHR30033:SF1">
    <property type="entry name" value="FLAGELLAR HOOK-ASSOCIATED PROTEIN 1"/>
    <property type="match status" value="1"/>
</dbReference>
<dbReference type="RefSeq" id="WP_209528789.1">
    <property type="nucleotide sequence ID" value="NZ_JAEEGA010000008.1"/>
</dbReference>
<sequence>MVGLFGTLGTANKGLNAQQKALETTGHNIANANTPGYSRQRVNMQADSPYNVTGIGQVGTGVKINSIIRVVDDFVIGNIRTENSAYNYYSQKADVLGQLETIFNETPFSKGLSSDLATYFDAWSKLGTNPELDNAKTIVLEDGNILTDTINHMAKQIAELSANSLSNLEKSTLDFNGKMQQLDTLNRQIYKVANDGSVPNDLLDQRDAILEGLSDFTKLATSFDQYGRVSVSISGQEVLTHNSLKTISVVVGKDTDGKALVSNGGDSLKPRDVIDQPLEIGQILISDNQTAEEYQALEMTSGAAKGLQEAMGELKQRMSELNNLAFGLAKSVNMIHSDNGKGIDFFELGTDDNFAINIKVNGDIKKDPSKINTGQDLANHEVGDGSRAAAIAKLKDLKLKYPIDLTGKYDQATMTIKNEEGGLTFLGAFVDIVTKNGISKQQADNTVASQDYLLSQLEQRRDSISGVNINEEVSDVMRFQRAFQANSRVISVISEMLDTLINRTGV</sequence>
<dbReference type="NCBIfam" id="TIGR02492">
    <property type="entry name" value="flgK_ends"/>
    <property type="match status" value="1"/>
</dbReference>
<gene>
    <name evidence="7 11" type="primary">flgK</name>
    <name evidence="11" type="ORF">I6N95_13420</name>
</gene>
<dbReference type="AlphaFoldDB" id="A0A940SV65"/>
<dbReference type="SUPFAM" id="SSF64518">
    <property type="entry name" value="Phase 1 flagellin"/>
    <property type="match status" value="1"/>
</dbReference>
<dbReference type="InterPro" id="IPR010930">
    <property type="entry name" value="Flg_bb/hook_C_dom"/>
</dbReference>
<feature type="domain" description="Flagellar basal-body/hook protein C-terminal" evidence="9">
    <location>
        <begin position="463"/>
        <end position="502"/>
    </location>
</feature>
<name>A0A940SV65_9ENTE</name>
<evidence type="ECO:0000256" key="6">
    <source>
        <dbReference type="ARBA" id="ARBA00023143"/>
    </source>
</evidence>
<protein>
    <recommendedName>
        <fullName evidence="4 7">Flagellar hook-associated protein 1</fullName>
        <shortName evidence="7">HAP1</shortName>
    </recommendedName>
</protein>
<keyword evidence="11" id="KW-0969">Cilium</keyword>